<proteinExistence type="predicted"/>
<organism evidence="2 3">
    <name type="scientific">Salinimicrobium catena</name>
    <dbReference type="NCBI Taxonomy" id="390640"/>
    <lineage>
        <taxon>Bacteria</taxon>
        <taxon>Pseudomonadati</taxon>
        <taxon>Bacteroidota</taxon>
        <taxon>Flavobacteriia</taxon>
        <taxon>Flavobacteriales</taxon>
        <taxon>Flavobacteriaceae</taxon>
        <taxon>Salinimicrobium</taxon>
    </lineage>
</organism>
<keyword evidence="1" id="KW-0812">Transmembrane</keyword>
<dbReference type="Pfam" id="PF13858">
    <property type="entry name" value="DUF4199"/>
    <property type="match status" value="1"/>
</dbReference>
<keyword evidence="1" id="KW-1133">Transmembrane helix</keyword>
<feature type="transmembrane region" description="Helical" evidence="1">
    <location>
        <begin position="72"/>
        <end position="90"/>
    </location>
</feature>
<name>A0A1H5JHH2_9FLAO</name>
<feature type="transmembrane region" description="Helical" evidence="1">
    <location>
        <begin position="33"/>
        <end position="52"/>
    </location>
</feature>
<dbReference type="OrthoDB" id="1450060at2"/>
<keyword evidence="1" id="KW-0472">Membrane</keyword>
<dbReference type="RefSeq" id="WP_093111785.1">
    <property type="nucleotide sequence ID" value="NZ_FNGG01000001.1"/>
</dbReference>
<evidence type="ECO:0008006" key="4">
    <source>
        <dbReference type="Google" id="ProtNLM"/>
    </source>
</evidence>
<feature type="transmembrane region" description="Helical" evidence="1">
    <location>
        <begin position="7"/>
        <end position="27"/>
    </location>
</feature>
<evidence type="ECO:0000313" key="3">
    <source>
        <dbReference type="Proteomes" id="UP000199448"/>
    </source>
</evidence>
<dbReference type="Proteomes" id="UP000199448">
    <property type="component" value="Unassembled WGS sequence"/>
</dbReference>
<dbReference type="InterPro" id="IPR025250">
    <property type="entry name" value="DUF4199"/>
</dbReference>
<gene>
    <name evidence="2" type="ORF">SAMN04488034_101726</name>
</gene>
<dbReference type="EMBL" id="FNUG01000001">
    <property type="protein sequence ID" value="SEE51451.1"/>
    <property type="molecule type" value="Genomic_DNA"/>
</dbReference>
<evidence type="ECO:0000313" key="2">
    <source>
        <dbReference type="EMBL" id="SEE51451.1"/>
    </source>
</evidence>
<evidence type="ECO:0000256" key="1">
    <source>
        <dbReference type="SAM" id="Phobius"/>
    </source>
</evidence>
<sequence length="154" mass="17738">MKRHSVPIMYGIYIAIGLIAYFLLLSLFGLHKYPVYSVFNIVITGLGMYWALKKYRAEKKAKFVYQKGFTTILGTGFIATVIFTAFFAIYASELNPRFSNELVTMWETDWFVNIGMLVFTVALMGFATSFVMALAIMQRYKPSWNTKEGQKHTY</sequence>
<dbReference type="AlphaFoldDB" id="A0A1H5JHH2"/>
<protein>
    <recommendedName>
        <fullName evidence="4">DUF4199 domain-containing protein</fullName>
    </recommendedName>
</protein>
<dbReference type="STRING" id="390640.SAMN04488034_101726"/>
<keyword evidence="3" id="KW-1185">Reference proteome</keyword>
<reference evidence="2 3" key="1">
    <citation type="submission" date="2016-10" db="EMBL/GenBank/DDBJ databases">
        <authorList>
            <person name="de Groot N.N."/>
        </authorList>
    </citation>
    <scope>NUCLEOTIDE SEQUENCE [LARGE SCALE GENOMIC DNA]</scope>
    <source>
        <strain evidence="2 3">DSM 23553</strain>
    </source>
</reference>
<feature type="transmembrane region" description="Helical" evidence="1">
    <location>
        <begin position="110"/>
        <end position="137"/>
    </location>
</feature>
<accession>A0A1H5JHH2</accession>